<dbReference type="EMBL" id="JXOJ01000004">
    <property type="protein sequence ID" value="KLK87834.1"/>
    <property type="molecule type" value="Genomic_DNA"/>
</dbReference>
<dbReference type="Proteomes" id="UP000035301">
    <property type="component" value="Unassembled WGS sequence"/>
</dbReference>
<dbReference type="RefSeq" id="WP_048184613.1">
    <property type="nucleotide sequence ID" value="NZ_JXOJ01000004.1"/>
</dbReference>
<protein>
    <submittedName>
        <fullName evidence="2">ABC transporter substrate-binding protein</fullName>
    </submittedName>
</protein>
<gene>
    <name evidence="2" type="ORF">SZ63_09495</name>
</gene>
<name>A0A0H1QYH1_9EURY</name>
<accession>A0A0H1QYH1</accession>
<dbReference type="STRING" id="1550566.SZ63_09495"/>
<keyword evidence="3" id="KW-1185">Reference proteome</keyword>
<proteinExistence type="predicted"/>
<feature type="domain" description="Fe/B12 periplasmic-binding" evidence="1">
    <location>
        <begin position="63"/>
        <end position="371"/>
    </location>
</feature>
<reference evidence="2 3" key="1">
    <citation type="journal article" date="2015" name="Int. J. Syst. Evol. Microbiol.">
        <title>Methanoculleus sediminis sp. nov., a methanogen from sediments near a submarine mud volcano.</title>
        <authorList>
            <person name="Chen S.C."/>
            <person name="Chen M.F."/>
            <person name="Lai M.C."/>
            <person name="Weng C.Y."/>
            <person name="Wu S.Y."/>
            <person name="Lin S."/>
            <person name="Yang T.F."/>
            <person name="Chen P.C."/>
        </authorList>
    </citation>
    <scope>NUCLEOTIDE SEQUENCE [LARGE SCALE GENOMIC DNA]</scope>
    <source>
        <strain evidence="2 3">S3Fa</strain>
    </source>
</reference>
<dbReference type="AlphaFoldDB" id="A0A0H1QYH1"/>
<sequence length="416" mass="45843">MRASEVYGGTAVAVLLVFLVALCAGCIGTEQPAEAPGKTAEPGYRTVVDSRGVAVQVPEKIERVVTISDGMIEGTMTYLGTQDTIVGVGSSCLQRNFNYEFPTNHGESYWYRNGMNPVTYLNRRIMEIPRIAESGTALNYESLVALEPDVVILRVGSCTARQVDDESVTKTISTIESLGIPLIVVYGPPAFKDPDLTKISDEIMIIGQVFGKEADASKLAGYLEEQVCLIDERTRDIPLDERPRVLILGLSPTARNAGGAGQVFGLDTIESYFIEEIAHAQNAFAEPGYFKTVSAEQILSIDPDVIVLCTANGYHPPEELYSAPYYQNLQELEAVKNRRVVAWPWTPCNCAKRLEYPIDAMVIAKAAYPERFADIELSEWLLDFYKNVYGVDDDTAQALRSAQWMDWCVETCPSCG</sequence>
<comment type="caution">
    <text evidence="2">The sequence shown here is derived from an EMBL/GenBank/DDBJ whole genome shotgun (WGS) entry which is preliminary data.</text>
</comment>
<evidence type="ECO:0000313" key="3">
    <source>
        <dbReference type="Proteomes" id="UP000035301"/>
    </source>
</evidence>
<dbReference type="PANTHER" id="PTHR30535">
    <property type="entry name" value="VITAMIN B12-BINDING PROTEIN"/>
    <property type="match status" value="1"/>
</dbReference>
<evidence type="ECO:0000259" key="1">
    <source>
        <dbReference type="PROSITE" id="PS50983"/>
    </source>
</evidence>
<dbReference type="Gene3D" id="3.40.50.1980">
    <property type="entry name" value="Nitrogenase molybdenum iron protein domain"/>
    <property type="match status" value="2"/>
</dbReference>
<dbReference type="InterPro" id="IPR050902">
    <property type="entry name" value="ABC_Transporter_SBP"/>
</dbReference>
<dbReference type="PROSITE" id="PS50983">
    <property type="entry name" value="FE_B12_PBP"/>
    <property type="match status" value="1"/>
</dbReference>
<dbReference type="PATRIC" id="fig|1550566.3.peg.2065"/>
<evidence type="ECO:0000313" key="2">
    <source>
        <dbReference type="EMBL" id="KLK87834.1"/>
    </source>
</evidence>
<dbReference type="SUPFAM" id="SSF53807">
    <property type="entry name" value="Helical backbone' metal receptor"/>
    <property type="match status" value="1"/>
</dbReference>
<organism evidence="2 3">
    <name type="scientific">Methanoculleus sediminis</name>
    <dbReference type="NCBI Taxonomy" id="1550566"/>
    <lineage>
        <taxon>Archaea</taxon>
        <taxon>Methanobacteriati</taxon>
        <taxon>Methanobacteriota</taxon>
        <taxon>Stenosarchaea group</taxon>
        <taxon>Methanomicrobia</taxon>
        <taxon>Methanomicrobiales</taxon>
        <taxon>Methanomicrobiaceae</taxon>
        <taxon>Methanoculleus</taxon>
    </lineage>
</organism>
<dbReference type="InterPro" id="IPR002491">
    <property type="entry name" value="ABC_transptr_periplasmic_BD"/>
</dbReference>
<dbReference type="Pfam" id="PF01497">
    <property type="entry name" value="Peripla_BP_2"/>
    <property type="match status" value="1"/>
</dbReference>
<dbReference type="PANTHER" id="PTHR30535:SF34">
    <property type="entry name" value="MOLYBDATE-BINDING PROTEIN MOLA"/>
    <property type="match status" value="1"/>
</dbReference>